<gene>
    <name evidence="3" type="ORF">RR42_s1308</name>
</gene>
<dbReference type="AlphaFoldDB" id="A0A0C4YQN1"/>
<dbReference type="PANTHER" id="PTHR33678">
    <property type="entry name" value="BLL1576 PROTEIN"/>
    <property type="match status" value="1"/>
</dbReference>
<evidence type="ECO:0000313" key="3">
    <source>
        <dbReference type="EMBL" id="AJG22896.1"/>
    </source>
</evidence>
<organism evidence="3 4">
    <name type="scientific">Cupriavidus basilensis</name>
    <dbReference type="NCBI Taxonomy" id="68895"/>
    <lineage>
        <taxon>Bacteria</taxon>
        <taxon>Pseudomonadati</taxon>
        <taxon>Pseudomonadota</taxon>
        <taxon>Betaproteobacteria</taxon>
        <taxon>Burkholderiales</taxon>
        <taxon>Burkholderiaceae</taxon>
        <taxon>Cupriavidus</taxon>
    </lineage>
</organism>
<dbReference type="KEGG" id="cbw:RR42_s1308"/>
<accession>A0A0C4YQN1</accession>
<name>A0A0C4YQN1_9BURK</name>
<dbReference type="Proteomes" id="UP000031843">
    <property type="component" value="Chromosome secondary"/>
</dbReference>
<dbReference type="InterPro" id="IPR004291">
    <property type="entry name" value="Transposase_IS66_central"/>
</dbReference>
<dbReference type="EMBL" id="CP010537">
    <property type="protein sequence ID" value="AJG22896.1"/>
    <property type="molecule type" value="Genomic_DNA"/>
</dbReference>
<feature type="domain" description="Transposase IS66 central" evidence="2">
    <location>
        <begin position="26"/>
        <end position="95"/>
    </location>
</feature>
<dbReference type="PANTHER" id="PTHR33678:SF1">
    <property type="entry name" value="BLL1576 PROTEIN"/>
    <property type="match status" value="1"/>
</dbReference>
<feature type="region of interest" description="Disordered" evidence="1">
    <location>
        <begin position="1"/>
        <end position="35"/>
    </location>
</feature>
<evidence type="ECO:0000256" key="1">
    <source>
        <dbReference type="SAM" id="MobiDB-lite"/>
    </source>
</evidence>
<dbReference type="Pfam" id="PF03050">
    <property type="entry name" value="DDE_Tnp_IS66"/>
    <property type="match status" value="1"/>
</dbReference>
<dbReference type="InterPro" id="IPR052344">
    <property type="entry name" value="Transposase-related"/>
</dbReference>
<feature type="compositionally biased region" description="Basic residues" evidence="1">
    <location>
        <begin position="1"/>
        <end position="11"/>
    </location>
</feature>
<dbReference type="OrthoDB" id="3638270at2"/>
<evidence type="ECO:0000259" key="2">
    <source>
        <dbReference type="Pfam" id="PF03050"/>
    </source>
</evidence>
<evidence type="ECO:0000313" key="4">
    <source>
        <dbReference type="Proteomes" id="UP000031843"/>
    </source>
</evidence>
<reference evidence="3 4" key="1">
    <citation type="journal article" date="2015" name="Genome Announc.">
        <title>Complete Genome Sequence of Cupriavidus basilensis 4G11, Isolated from the Oak Ridge Field Research Center Site.</title>
        <authorList>
            <person name="Ray J."/>
            <person name="Waters R.J."/>
            <person name="Skerker J.M."/>
            <person name="Kuehl J.V."/>
            <person name="Price M.N."/>
            <person name="Huang J."/>
            <person name="Chakraborty R."/>
            <person name="Arkin A.P."/>
            <person name="Deutschbauer A."/>
        </authorList>
    </citation>
    <scope>NUCLEOTIDE SEQUENCE [LARGE SCALE GENOMIC DNA]</scope>
    <source>
        <strain evidence="3">4G11</strain>
    </source>
</reference>
<dbReference type="STRING" id="68895.RR42_s1308"/>
<sequence>MPCTPHRRRARQLVARGQRENPPQARDPALDPRGKTKQSFACNLLARLRRYADQVWRFIADHRVPFDNNQAERDIRLPKLKQKISGGLRVAQGFQAFCTIRSYLATLRKQRRKLFSALIRNFSGCPPSPIPAE</sequence>
<proteinExistence type="predicted"/>
<protein>
    <submittedName>
        <fullName evidence="3">Transposase</fullName>
    </submittedName>
</protein>
<keyword evidence="4" id="KW-1185">Reference proteome</keyword>
<dbReference type="RefSeq" id="WP_052494998.1">
    <property type="nucleotide sequence ID" value="NZ_CP010537.1"/>
</dbReference>